<proteinExistence type="predicted"/>
<protein>
    <submittedName>
        <fullName evidence="3">Glycosyl transferase, group 1 family protein</fullName>
    </submittedName>
</protein>
<dbReference type="InterPro" id="IPR050194">
    <property type="entry name" value="Glycosyltransferase_grp1"/>
</dbReference>
<organism evidence="3">
    <name type="scientific">hydrothermal vent metagenome</name>
    <dbReference type="NCBI Taxonomy" id="652676"/>
    <lineage>
        <taxon>unclassified sequences</taxon>
        <taxon>metagenomes</taxon>
        <taxon>ecological metagenomes</taxon>
    </lineage>
</organism>
<name>A0A3B0ZJL3_9ZZZZ</name>
<dbReference type="Pfam" id="PF00534">
    <property type="entry name" value="Glycos_transf_1"/>
    <property type="match status" value="1"/>
</dbReference>
<accession>A0A3B0ZJL3</accession>
<dbReference type="EMBL" id="UOFO01000125">
    <property type="protein sequence ID" value="VAW87497.1"/>
    <property type="molecule type" value="Genomic_DNA"/>
</dbReference>
<dbReference type="GO" id="GO:0016757">
    <property type="term" value="F:glycosyltransferase activity"/>
    <property type="evidence" value="ECO:0007669"/>
    <property type="project" value="InterPro"/>
</dbReference>
<evidence type="ECO:0000259" key="1">
    <source>
        <dbReference type="Pfam" id="PF00534"/>
    </source>
</evidence>
<dbReference type="PANTHER" id="PTHR45947">
    <property type="entry name" value="SULFOQUINOVOSYL TRANSFERASE SQD2"/>
    <property type="match status" value="1"/>
</dbReference>
<dbReference type="Gene3D" id="3.40.50.2000">
    <property type="entry name" value="Glycogen Phosphorylase B"/>
    <property type="match status" value="2"/>
</dbReference>
<dbReference type="Pfam" id="PF13439">
    <property type="entry name" value="Glyco_transf_4"/>
    <property type="match status" value="1"/>
</dbReference>
<evidence type="ECO:0000313" key="3">
    <source>
        <dbReference type="EMBL" id="VAW87497.1"/>
    </source>
</evidence>
<gene>
    <name evidence="3" type="ORF">MNBD_GAMMA16-1972</name>
</gene>
<sequence>MKKTINVLQFICPTGFYGAERWILALAKHLNPNKVRCDLVVTAEPENQNLELSHQYKALGLDAYEIPMKSKFDFSAIAKLVQLIREKKIDIIHTHGYKSDIIGLIAARKADISCVVTPHGFSDAKDFKLNLFIWAGCQALRFAVKVVPLSQQLLKNCKRIGVPTNKILYIQNGVDLSEVEEYKTLEPRLDAKKRIGFVGQMIRRKNIIDLLDIFDALHKKHPNTRLILLGDGQQRKELEEYSKTLASQSHIEFLGFRKDRLELLKSFHLFAMTSTLEGIPRCLMEAAAAQIPVAAYDIPGIDQLITHGKTGLLASPGDKQQLLAHWETLLYKPDTAKRLSANAKNYVYEHYSAQRMANEYTELFEQLTEKQ</sequence>
<dbReference type="AlphaFoldDB" id="A0A3B0ZJL3"/>
<feature type="domain" description="Glycosyltransferase subfamily 4-like N-terminal" evidence="2">
    <location>
        <begin position="18"/>
        <end position="177"/>
    </location>
</feature>
<feature type="domain" description="Glycosyl transferase family 1" evidence="1">
    <location>
        <begin position="190"/>
        <end position="345"/>
    </location>
</feature>
<dbReference type="InterPro" id="IPR001296">
    <property type="entry name" value="Glyco_trans_1"/>
</dbReference>
<keyword evidence="3" id="KW-0808">Transferase</keyword>
<reference evidence="3" key="1">
    <citation type="submission" date="2018-06" db="EMBL/GenBank/DDBJ databases">
        <authorList>
            <person name="Zhirakovskaya E."/>
        </authorList>
    </citation>
    <scope>NUCLEOTIDE SEQUENCE</scope>
</reference>
<dbReference type="PANTHER" id="PTHR45947:SF14">
    <property type="entry name" value="SLL1723 PROTEIN"/>
    <property type="match status" value="1"/>
</dbReference>
<dbReference type="SUPFAM" id="SSF53756">
    <property type="entry name" value="UDP-Glycosyltransferase/glycogen phosphorylase"/>
    <property type="match status" value="1"/>
</dbReference>
<dbReference type="InterPro" id="IPR028098">
    <property type="entry name" value="Glyco_trans_4-like_N"/>
</dbReference>
<evidence type="ECO:0000259" key="2">
    <source>
        <dbReference type="Pfam" id="PF13439"/>
    </source>
</evidence>